<evidence type="ECO:0000259" key="11">
    <source>
        <dbReference type="Pfam" id="PF13947"/>
    </source>
</evidence>
<feature type="domain" description="Wall-associated receptor kinase galacturonan-binding" evidence="11">
    <location>
        <begin position="29"/>
        <end position="97"/>
    </location>
</feature>
<reference evidence="14" key="2">
    <citation type="submission" date="2025-08" db="UniProtKB">
        <authorList>
            <consortium name="RefSeq"/>
        </authorList>
    </citation>
    <scope>IDENTIFICATION</scope>
</reference>
<keyword evidence="5" id="KW-1133">Transmembrane helix</keyword>
<dbReference type="GO" id="GO:0004674">
    <property type="term" value="F:protein serine/threonine kinase activity"/>
    <property type="evidence" value="ECO:0007669"/>
    <property type="project" value="UniProtKB-KW"/>
</dbReference>
<comment type="catalytic activity">
    <reaction evidence="9">
        <text>L-seryl-[protein] + ATP = O-phospho-L-seryl-[protein] + ADP + H(+)</text>
        <dbReference type="Rhea" id="RHEA:17989"/>
        <dbReference type="Rhea" id="RHEA-COMP:9863"/>
        <dbReference type="Rhea" id="RHEA-COMP:11604"/>
        <dbReference type="ChEBI" id="CHEBI:15378"/>
        <dbReference type="ChEBI" id="CHEBI:29999"/>
        <dbReference type="ChEBI" id="CHEBI:30616"/>
        <dbReference type="ChEBI" id="CHEBI:83421"/>
        <dbReference type="ChEBI" id="CHEBI:456216"/>
        <dbReference type="EC" id="2.7.11.1"/>
    </reaction>
</comment>
<feature type="chain" id="PRO_5044237717" description="non-specific serine/threonine protein kinase" evidence="10">
    <location>
        <begin position="21"/>
        <end position="295"/>
    </location>
</feature>
<dbReference type="GO" id="GO:0030247">
    <property type="term" value="F:polysaccharide binding"/>
    <property type="evidence" value="ECO:0007669"/>
    <property type="project" value="InterPro"/>
</dbReference>
<evidence type="ECO:0000256" key="10">
    <source>
        <dbReference type="SAM" id="SignalP"/>
    </source>
</evidence>
<comment type="catalytic activity">
    <reaction evidence="8">
        <text>L-threonyl-[protein] + ATP = O-phospho-L-threonyl-[protein] + ADP + H(+)</text>
        <dbReference type="Rhea" id="RHEA:46608"/>
        <dbReference type="Rhea" id="RHEA-COMP:11060"/>
        <dbReference type="Rhea" id="RHEA-COMP:11605"/>
        <dbReference type="ChEBI" id="CHEBI:15378"/>
        <dbReference type="ChEBI" id="CHEBI:30013"/>
        <dbReference type="ChEBI" id="CHEBI:30616"/>
        <dbReference type="ChEBI" id="CHEBI:61977"/>
        <dbReference type="ChEBI" id="CHEBI:456216"/>
        <dbReference type="EC" id="2.7.11.1"/>
    </reaction>
</comment>
<evidence type="ECO:0000256" key="3">
    <source>
        <dbReference type="ARBA" id="ARBA00022692"/>
    </source>
</evidence>
<evidence type="ECO:0000256" key="5">
    <source>
        <dbReference type="ARBA" id="ARBA00022989"/>
    </source>
</evidence>
<dbReference type="InterPro" id="IPR032872">
    <property type="entry name" value="WAK_assoc_C"/>
</dbReference>
<evidence type="ECO:0000256" key="8">
    <source>
        <dbReference type="ARBA" id="ARBA00047899"/>
    </source>
</evidence>
<keyword evidence="3" id="KW-0812">Transmembrane</keyword>
<dbReference type="KEGG" id="tcc:108661069"/>
<dbReference type="InterPro" id="IPR025287">
    <property type="entry name" value="WAK_GUB"/>
</dbReference>
<proteinExistence type="predicted"/>
<name>A0AB32VYC5_THECC</name>
<evidence type="ECO:0000256" key="7">
    <source>
        <dbReference type="ARBA" id="ARBA00023180"/>
    </source>
</evidence>
<protein>
    <recommendedName>
        <fullName evidence="2">non-specific serine/threonine protein kinase</fullName>
        <ecNumber evidence="2">2.7.11.1</ecNumber>
    </recommendedName>
</protein>
<dbReference type="Pfam" id="PF14380">
    <property type="entry name" value="WAK_assoc"/>
    <property type="match status" value="1"/>
</dbReference>
<dbReference type="Gramene" id="Tc03v2_t002870.1">
    <property type="protein sequence ID" value="Tc03v2_p002870.1"/>
    <property type="gene ID" value="Tc03v2_g002870"/>
</dbReference>
<reference evidence="13" key="1">
    <citation type="journal article" date="1997" name="Nucleic Acids Res.">
        <title>tRNAscan-SE: a program for improved detection of transfer RNA genes in genomic sequence.</title>
        <authorList>
            <person name="Lowe T.M."/>
            <person name="Eddy S.R."/>
        </authorList>
    </citation>
    <scope>NUCLEOTIDE SEQUENCE [LARGE SCALE GENOMIC DNA]</scope>
    <source>
        <strain evidence="13">r\B97-61/B2</strain>
    </source>
</reference>
<evidence type="ECO:0000256" key="4">
    <source>
        <dbReference type="ARBA" id="ARBA00022729"/>
    </source>
</evidence>
<feature type="domain" description="Wall-associated receptor kinase C-terminal" evidence="12">
    <location>
        <begin position="146"/>
        <end position="239"/>
    </location>
</feature>
<dbReference type="AlphaFoldDB" id="A0AB32VYC5"/>
<keyword evidence="6" id="KW-0472">Membrane</keyword>
<dbReference type="PANTHER" id="PTHR33138">
    <property type="entry name" value="OS01G0690200 PROTEIN"/>
    <property type="match status" value="1"/>
</dbReference>
<dbReference type="PANTHER" id="PTHR33138:SF1">
    <property type="entry name" value="OS01G0113900 PROTEIN"/>
    <property type="match status" value="1"/>
</dbReference>
<evidence type="ECO:0000259" key="12">
    <source>
        <dbReference type="Pfam" id="PF14380"/>
    </source>
</evidence>
<gene>
    <name evidence="14" type="primary">LOC108661069</name>
</gene>
<evidence type="ECO:0000313" key="14">
    <source>
        <dbReference type="RefSeq" id="XP_017972217.1"/>
    </source>
</evidence>
<evidence type="ECO:0000256" key="6">
    <source>
        <dbReference type="ARBA" id="ARBA00023136"/>
    </source>
</evidence>
<evidence type="ECO:0000256" key="2">
    <source>
        <dbReference type="ARBA" id="ARBA00012513"/>
    </source>
</evidence>
<dbReference type="Pfam" id="PF13947">
    <property type="entry name" value="GUB_WAK_bind"/>
    <property type="match status" value="1"/>
</dbReference>
<accession>A0AB32VYC5</accession>
<keyword evidence="4 10" id="KW-0732">Signal</keyword>
<evidence type="ECO:0000313" key="13">
    <source>
        <dbReference type="Proteomes" id="UP000694886"/>
    </source>
</evidence>
<feature type="signal peptide" evidence="10">
    <location>
        <begin position="1"/>
        <end position="20"/>
    </location>
</feature>
<organism evidence="13 14">
    <name type="scientific">Theobroma cacao</name>
    <name type="common">Cacao</name>
    <name type="synonym">Cocoa</name>
    <dbReference type="NCBI Taxonomy" id="3641"/>
    <lineage>
        <taxon>Eukaryota</taxon>
        <taxon>Viridiplantae</taxon>
        <taxon>Streptophyta</taxon>
        <taxon>Embryophyta</taxon>
        <taxon>Tracheophyta</taxon>
        <taxon>Spermatophyta</taxon>
        <taxon>Magnoliopsida</taxon>
        <taxon>eudicotyledons</taxon>
        <taxon>Gunneridae</taxon>
        <taxon>Pentapetalae</taxon>
        <taxon>rosids</taxon>
        <taxon>malvids</taxon>
        <taxon>Malvales</taxon>
        <taxon>Malvaceae</taxon>
        <taxon>Byttnerioideae</taxon>
        <taxon>Theobroma</taxon>
    </lineage>
</organism>
<sequence>MLLPLFFLIFLSLFFMNTHGNNTFLPSTCPSHDCGNGLEIRYPFWHNDSDTPNNHYCGYPHFGLRCADNGQPIFSLPNDNFYVKNINYDDYTFTLVDIDVVDQTCPRARHNLTLGTLPLYHSDLNLNLSFYFNCSSHPSNLTPVKCLGSNDLRSYVVTEENDDGVDKSDLVISCEEKVEATVMKREINMNDLISGFGAAMNKGFVLDWRRMRECGACEASQGFCGYSNAAHEFLCFCKNGQIGKDHCLGMYSITLVLVYFNVVAPCFFNCLPNISCPSLHLIFILFENDVNSRYI</sequence>
<keyword evidence="7" id="KW-0325">Glycoprotein</keyword>
<comment type="subcellular location">
    <subcellularLocation>
        <location evidence="1">Membrane</location>
        <topology evidence="1">Single-pass membrane protein</topology>
    </subcellularLocation>
</comment>
<dbReference type="Proteomes" id="UP000694886">
    <property type="component" value="Chromosome 3"/>
</dbReference>
<evidence type="ECO:0000256" key="1">
    <source>
        <dbReference type="ARBA" id="ARBA00004167"/>
    </source>
</evidence>
<dbReference type="GO" id="GO:0016020">
    <property type="term" value="C:membrane"/>
    <property type="evidence" value="ECO:0007669"/>
    <property type="project" value="UniProtKB-SubCell"/>
</dbReference>
<evidence type="ECO:0000256" key="9">
    <source>
        <dbReference type="ARBA" id="ARBA00048679"/>
    </source>
</evidence>
<dbReference type="EC" id="2.7.11.1" evidence="2"/>
<dbReference type="RefSeq" id="XP_017972217.1">
    <property type="nucleotide sequence ID" value="XM_018116728.1"/>
</dbReference>
<dbReference type="GeneID" id="108661069"/>